<dbReference type="Pfam" id="PF01025">
    <property type="entry name" value="GrpE"/>
    <property type="match status" value="1"/>
</dbReference>
<dbReference type="GO" id="GO:0042803">
    <property type="term" value="F:protein homodimerization activity"/>
    <property type="evidence" value="ECO:0007669"/>
    <property type="project" value="InterPro"/>
</dbReference>
<keyword evidence="3" id="KW-0346">Stress response</keyword>
<dbReference type="HAMAP" id="MF_01151">
    <property type="entry name" value="GrpE"/>
    <property type="match status" value="1"/>
</dbReference>
<dbReference type="GO" id="GO:0006457">
    <property type="term" value="P:protein folding"/>
    <property type="evidence" value="ECO:0007669"/>
    <property type="project" value="InterPro"/>
</dbReference>
<dbReference type="SUPFAM" id="SSF51064">
    <property type="entry name" value="Head domain of nucleotide exchange factor GrpE"/>
    <property type="match status" value="1"/>
</dbReference>
<dbReference type="PRINTS" id="PR00773">
    <property type="entry name" value="GRPEPROTEIN"/>
</dbReference>
<dbReference type="CDD" id="cd00446">
    <property type="entry name" value="GrpE"/>
    <property type="match status" value="1"/>
</dbReference>
<dbReference type="Gene3D" id="2.30.22.10">
    <property type="entry name" value="Head domain of nucleotide exchange factor GrpE"/>
    <property type="match status" value="1"/>
</dbReference>
<evidence type="ECO:0000313" key="3">
    <source>
        <dbReference type="EMBL" id="VAX19697.1"/>
    </source>
</evidence>
<comment type="similarity">
    <text evidence="1">Belongs to the GrpE family.</text>
</comment>
<dbReference type="PANTHER" id="PTHR21237:SF23">
    <property type="entry name" value="GRPE PROTEIN HOMOLOG, MITOCHONDRIAL"/>
    <property type="match status" value="1"/>
</dbReference>
<dbReference type="InterPro" id="IPR013805">
    <property type="entry name" value="GrpE_CC"/>
</dbReference>
<keyword evidence="2" id="KW-0143">Chaperone</keyword>
<dbReference type="InterPro" id="IPR000740">
    <property type="entry name" value="GrpE"/>
</dbReference>
<dbReference type="AlphaFoldDB" id="A0A3B1CSQ2"/>
<name>A0A3B1CSQ2_9ZZZZ</name>
<accession>A0A3B1CSQ2</accession>
<protein>
    <submittedName>
        <fullName evidence="3">Heat shock protein GrpE</fullName>
    </submittedName>
</protein>
<sequence length="196" mass="22138">MSEEEVKIEFQDKRRIKSVDDTCDDALEADLDRIPSVVKNLQDEVSQHDERLKEYISAHKEKMAEMDQVRIRLEGQVEQRAKGMFCDIVKNILPVIDDFDRAISSASATHQGDSLYEGVCMLRESLMKVLTSQGLEVIDCRNQPFDPEIAQAVSAVSVDDDDKVDTVVEQLSAGYMFEGRVLRPAMVRIGQKTSKV</sequence>
<proteinExistence type="inferred from homology"/>
<organism evidence="3">
    <name type="scientific">hydrothermal vent metagenome</name>
    <dbReference type="NCBI Taxonomy" id="652676"/>
    <lineage>
        <taxon>unclassified sequences</taxon>
        <taxon>metagenomes</taxon>
        <taxon>ecological metagenomes</taxon>
    </lineage>
</organism>
<dbReference type="GO" id="GO:0000774">
    <property type="term" value="F:adenyl-nucleotide exchange factor activity"/>
    <property type="evidence" value="ECO:0007669"/>
    <property type="project" value="InterPro"/>
</dbReference>
<dbReference type="SUPFAM" id="SSF58014">
    <property type="entry name" value="Coiled-coil domain of nucleotide exchange factor GrpE"/>
    <property type="match status" value="1"/>
</dbReference>
<dbReference type="GO" id="GO:0051082">
    <property type="term" value="F:unfolded protein binding"/>
    <property type="evidence" value="ECO:0007669"/>
    <property type="project" value="TreeGrafter"/>
</dbReference>
<dbReference type="GO" id="GO:0051087">
    <property type="term" value="F:protein-folding chaperone binding"/>
    <property type="evidence" value="ECO:0007669"/>
    <property type="project" value="InterPro"/>
</dbReference>
<dbReference type="PANTHER" id="PTHR21237">
    <property type="entry name" value="GRPE PROTEIN"/>
    <property type="match status" value="1"/>
</dbReference>
<dbReference type="InterPro" id="IPR009012">
    <property type="entry name" value="GrpE_head"/>
</dbReference>
<dbReference type="EMBL" id="UOGC01000093">
    <property type="protein sequence ID" value="VAX19697.1"/>
    <property type="molecule type" value="Genomic_DNA"/>
</dbReference>
<evidence type="ECO:0000256" key="1">
    <source>
        <dbReference type="ARBA" id="ARBA00009054"/>
    </source>
</evidence>
<evidence type="ECO:0000256" key="2">
    <source>
        <dbReference type="ARBA" id="ARBA00023186"/>
    </source>
</evidence>
<gene>
    <name evidence="3" type="ORF">MNBD_NITROSPINAE01-1603</name>
</gene>
<dbReference type="PROSITE" id="PS01071">
    <property type="entry name" value="GRPE"/>
    <property type="match status" value="1"/>
</dbReference>
<reference evidence="3" key="1">
    <citation type="submission" date="2018-06" db="EMBL/GenBank/DDBJ databases">
        <authorList>
            <person name="Zhirakovskaya E."/>
        </authorList>
    </citation>
    <scope>NUCLEOTIDE SEQUENCE</scope>
</reference>
<dbReference type="Gene3D" id="3.90.20.20">
    <property type="match status" value="1"/>
</dbReference>